<comment type="caution">
    <text evidence="4">The sequence shown here is derived from an EMBL/GenBank/DDBJ whole genome shotgun (WGS) entry which is preliminary data.</text>
</comment>
<dbReference type="PANTHER" id="PTHR28554:SF1">
    <property type="entry name" value="LARGE RIBOSOMAL SUBUNIT PROTEIN ML45"/>
    <property type="match status" value="1"/>
</dbReference>
<name>A0AAJ0BK96_9PEZI</name>
<evidence type="ECO:0000313" key="5">
    <source>
        <dbReference type="Proteomes" id="UP001239445"/>
    </source>
</evidence>
<proteinExistence type="predicted"/>
<keyword evidence="3" id="KW-0496">Mitochondrion</keyword>
<comment type="subcellular location">
    <subcellularLocation>
        <location evidence="1">Mitochondrion</location>
    </subcellularLocation>
</comment>
<keyword evidence="2" id="KW-0809">Transit peptide</keyword>
<dbReference type="PANTHER" id="PTHR28554">
    <property type="entry name" value="39S RIBOSOMAL PROTEIN L45, MITOCHONDRIAL"/>
    <property type="match status" value="1"/>
</dbReference>
<dbReference type="InterPro" id="IPR051975">
    <property type="entry name" value="mtLSU_mL45"/>
</dbReference>
<protein>
    <recommendedName>
        <fullName evidence="6">Tim44-like domain-containing protein</fullName>
    </recommendedName>
</protein>
<evidence type="ECO:0000313" key="4">
    <source>
        <dbReference type="EMBL" id="KAK1758407.1"/>
    </source>
</evidence>
<evidence type="ECO:0008006" key="6">
    <source>
        <dbReference type="Google" id="ProtNLM"/>
    </source>
</evidence>
<sequence>MASSRIGLRGVRGALSMGTPTATIRRTGWATKQMAGWSPCSGGSSPSVRRYGSAPPKFKTVDWTPPSPKTQMMENQAKMSLDQISIMLPGTLIAPPLSQYPKNPIAFIKFVGQVLYVWLRTTASGVGISWSSKPSFFKGARYKLNNAAALLEAKALHRAMAEALASGDKSTINRVCTKLMATPMLAAIDARPRTRRFTWELLEYARWRNPRIASQMLAPVEQGPRAPLLRQMVVRIASKQRRTEEVRVKDGTWRVVPGGEKVVDVVENLVLVSLINPRTWTQGEWRILGTIPSMTPKDWAAEKEMVAMLEREQLGRRG</sequence>
<organism evidence="4 5">
    <name type="scientific">Echria macrotheca</name>
    <dbReference type="NCBI Taxonomy" id="438768"/>
    <lineage>
        <taxon>Eukaryota</taxon>
        <taxon>Fungi</taxon>
        <taxon>Dikarya</taxon>
        <taxon>Ascomycota</taxon>
        <taxon>Pezizomycotina</taxon>
        <taxon>Sordariomycetes</taxon>
        <taxon>Sordariomycetidae</taxon>
        <taxon>Sordariales</taxon>
        <taxon>Schizotheciaceae</taxon>
        <taxon>Echria</taxon>
    </lineage>
</organism>
<gene>
    <name evidence="4" type="ORF">QBC47DRAFT_374578</name>
</gene>
<dbReference type="AlphaFoldDB" id="A0AAJ0BK96"/>
<evidence type="ECO:0000256" key="3">
    <source>
        <dbReference type="ARBA" id="ARBA00023128"/>
    </source>
</evidence>
<accession>A0AAJ0BK96</accession>
<evidence type="ECO:0000256" key="2">
    <source>
        <dbReference type="ARBA" id="ARBA00022946"/>
    </source>
</evidence>
<evidence type="ECO:0000256" key="1">
    <source>
        <dbReference type="ARBA" id="ARBA00004173"/>
    </source>
</evidence>
<keyword evidence="5" id="KW-1185">Reference proteome</keyword>
<reference evidence="4" key="1">
    <citation type="submission" date="2023-06" db="EMBL/GenBank/DDBJ databases">
        <title>Genome-scale phylogeny and comparative genomics of the fungal order Sordariales.</title>
        <authorList>
            <consortium name="Lawrence Berkeley National Laboratory"/>
            <person name="Hensen N."/>
            <person name="Bonometti L."/>
            <person name="Westerberg I."/>
            <person name="Brannstrom I.O."/>
            <person name="Guillou S."/>
            <person name="Cros-Aarteil S."/>
            <person name="Calhoun S."/>
            <person name="Haridas S."/>
            <person name="Kuo A."/>
            <person name="Mondo S."/>
            <person name="Pangilinan J."/>
            <person name="Riley R."/>
            <person name="Labutti K."/>
            <person name="Andreopoulos B."/>
            <person name="Lipzen A."/>
            <person name="Chen C."/>
            <person name="Yanf M."/>
            <person name="Daum C."/>
            <person name="Ng V."/>
            <person name="Clum A."/>
            <person name="Steindorff A."/>
            <person name="Ohm R."/>
            <person name="Martin F."/>
            <person name="Silar P."/>
            <person name="Natvig D."/>
            <person name="Lalanne C."/>
            <person name="Gautier V."/>
            <person name="Ament-Velasquez S.L."/>
            <person name="Kruys A."/>
            <person name="Hutchinson M.I."/>
            <person name="Powell A.J."/>
            <person name="Barry K."/>
            <person name="Miller A.N."/>
            <person name="Grigoriev I.V."/>
            <person name="Debuchy R."/>
            <person name="Gladieux P."/>
            <person name="Thoren M.H."/>
            <person name="Johannesson H."/>
        </authorList>
    </citation>
    <scope>NUCLEOTIDE SEQUENCE</scope>
    <source>
        <strain evidence="4">PSN4</strain>
    </source>
</reference>
<dbReference type="EMBL" id="MU839829">
    <property type="protein sequence ID" value="KAK1758407.1"/>
    <property type="molecule type" value="Genomic_DNA"/>
</dbReference>
<dbReference type="Gene3D" id="3.10.450.240">
    <property type="match status" value="1"/>
</dbReference>
<dbReference type="Proteomes" id="UP001239445">
    <property type="component" value="Unassembled WGS sequence"/>
</dbReference>
<dbReference type="GO" id="GO:0005739">
    <property type="term" value="C:mitochondrion"/>
    <property type="evidence" value="ECO:0007669"/>
    <property type="project" value="UniProtKB-SubCell"/>
</dbReference>